<gene>
    <name evidence="2" type="ORF">E0Z10_g3803</name>
</gene>
<dbReference type="STRING" id="37992.A0A4Z0YL09"/>
<proteinExistence type="predicted"/>
<reference evidence="2 3" key="1">
    <citation type="submission" date="2019-03" db="EMBL/GenBank/DDBJ databases">
        <title>Draft genome sequence of Xylaria hypoxylon DSM 108379, a ubiquitous saprotrophic-parasitic fungi on hardwood.</title>
        <authorList>
            <person name="Buettner E."/>
            <person name="Leonhardt S."/>
            <person name="Gebauer A.M."/>
            <person name="Liers C."/>
            <person name="Hofrichter M."/>
            <person name="Kellner H."/>
        </authorList>
    </citation>
    <scope>NUCLEOTIDE SEQUENCE [LARGE SCALE GENOMIC DNA]</scope>
    <source>
        <strain evidence="2 3">DSM 108379</strain>
    </source>
</reference>
<organism evidence="2 3">
    <name type="scientific">Xylaria hypoxylon</name>
    <dbReference type="NCBI Taxonomy" id="37992"/>
    <lineage>
        <taxon>Eukaryota</taxon>
        <taxon>Fungi</taxon>
        <taxon>Dikarya</taxon>
        <taxon>Ascomycota</taxon>
        <taxon>Pezizomycotina</taxon>
        <taxon>Sordariomycetes</taxon>
        <taxon>Xylariomycetidae</taxon>
        <taxon>Xylariales</taxon>
        <taxon>Xylariaceae</taxon>
        <taxon>Xylaria</taxon>
    </lineage>
</organism>
<dbReference type="Proteomes" id="UP000297716">
    <property type="component" value="Unassembled WGS sequence"/>
</dbReference>
<dbReference type="GO" id="GO:0005739">
    <property type="term" value="C:mitochondrion"/>
    <property type="evidence" value="ECO:0007669"/>
    <property type="project" value="TreeGrafter"/>
</dbReference>
<keyword evidence="3" id="KW-1185">Reference proteome</keyword>
<evidence type="ECO:0000259" key="1">
    <source>
        <dbReference type="Pfam" id="PF25137"/>
    </source>
</evidence>
<name>A0A4Z0YL09_9PEZI</name>
<dbReference type="Gene3D" id="3.40.50.1970">
    <property type="match status" value="1"/>
</dbReference>
<protein>
    <recommendedName>
        <fullName evidence="1">Fe-containing alcohol dehydrogenase-like C-terminal domain-containing protein</fullName>
    </recommendedName>
</protein>
<feature type="domain" description="Fe-containing alcohol dehydrogenase-like C-terminal" evidence="1">
    <location>
        <begin position="86"/>
        <end position="242"/>
    </location>
</feature>
<dbReference type="InterPro" id="IPR056798">
    <property type="entry name" value="ADH_Fe_C"/>
</dbReference>
<comment type="caution">
    <text evidence="2">The sequence shown here is derived from an EMBL/GenBank/DDBJ whole genome shotgun (WGS) entry which is preliminary data.</text>
</comment>
<dbReference type="SUPFAM" id="SSF56796">
    <property type="entry name" value="Dehydroquinate synthase-like"/>
    <property type="match status" value="1"/>
</dbReference>
<dbReference type="PANTHER" id="PTHR11496:SF107">
    <property type="entry name" value="ALCOHOL DEHYDROGENASE, PUTATIVE (AFU_ORTHOLOGUE AFUA_1G06800)-RELATED"/>
    <property type="match status" value="1"/>
</dbReference>
<accession>A0A4Z0YL09</accession>
<dbReference type="EMBL" id="SKBN01000055">
    <property type="protein sequence ID" value="TGJ84979.1"/>
    <property type="molecule type" value="Genomic_DNA"/>
</dbReference>
<evidence type="ECO:0000313" key="2">
    <source>
        <dbReference type="EMBL" id="TGJ84979.1"/>
    </source>
</evidence>
<dbReference type="InterPro" id="IPR039697">
    <property type="entry name" value="Alcohol_dehydrogenase_Fe"/>
</dbReference>
<dbReference type="GO" id="GO:0004022">
    <property type="term" value="F:alcohol dehydrogenase (NAD+) activity"/>
    <property type="evidence" value="ECO:0007669"/>
    <property type="project" value="TreeGrafter"/>
</dbReference>
<dbReference type="AlphaFoldDB" id="A0A4Z0YL09"/>
<sequence>MQAIANSGSTPDQLGSLHSNGAFVWLDSTNPSAIPVVCIPTTLSGGEYSSFDGATNDDDWRKYSFSGPKMASPILVILDAELSTMTLDKVTAVPQHHSRRRGRAIGAKAAVAAMSGVPVGASHGVGHHLESAGVGHGETSCIPNPAVCKYNYAKQANLARQDAIAKILWRDAHASTVFEEADLGNVMHAIIRVLGLPRTLKEFGIGEDSLDRIAEYSLWDRWVKTNPALLDKESVLEILRMALQGFCTRLYR</sequence>
<dbReference type="PANTHER" id="PTHR11496">
    <property type="entry name" value="ALCOHOL DEHYDROGENASE"/>
    <property type="match status" value="1"/>
</dbReference>
<dbReference type="Pfam" id="PF25137">
    <property type="entry name" value="ADH_Fe_C"/>
    <property type="match status" value="1"/>
</dbReference>
<evidence type="ECO:0000313" key="3">
    <source>
        <dbReference type="Proteomes" id="UP000297716"/>
    </source>
</evidence>
<dbReference type="OrthoDB" id="339764at2759"/>
<dbReference type="Gene3D" id="1.20.1090.10">
    <property type="entry name" value="Dehydroquinate synthase-like - alpha domain"/>
    <property type="match status" value="1"/>
</dbReference>